<sequence>MISVDAAWEQVKEALSSDDYVGAFDTLEQAITQARPPVQAELALRLAHLHSLYGESGQADLRRALDGAYELLPELRQAPLARALEAEYAARGAAGQGTPAALPVSLSQLAQSELAQDADPLVRYHVLCALALSEQPQAALDMDLPAAELPPHLRWRLRSWQADAHEALGQSQDAALLYAEAAHLTSGLNRAVMLQEQAALLLHQGEFAEAERLLERARALYTGQHPDEGLNLATWSYLMAQVQLNLGQAEAAQESIREAARLEGLHGDPSYGVALVQGQVLSHLGRLDEALTAFGQALARATDADRPYANHEMGVALLDLDRPVEAREKLEEVLAVAEYPFHPEVLADVAECDYRLGRLPEAQLTAEQALAQGAVVPASVVLGNVALDYYRLDEALEHYERVVREAAPGSRDWVIGHQMAADVMAQQNFPHPAAAYAHAQQALEHTPESDDWYITLQDYLTRAGALMGGSSGRMLN</sequence>
<accession>A0AAU6Q7D1</accession>
<dbReference type="PANTHER" id="PTHR12558:SF13">
    <property type="entry name" value="CELL DIVISION CYCLE PROTEIN 27 HOMOLOG"/>
    <property type="match status" value="1"/>
</dbReference>
<dbReference type="InterPro" id="IPR019734">
    <property type="entry name" value="TPR_rpt"/>
</dbReference>
<dbReference type="Pfam" id="PF13432">
    <property type="entry name" value="TPR_16"/>
    <property type="match status" value="2"/>
</dbReference>
<dbReference type="SUPFAM" id="SSF48452">
    <property type="entry name" value="TPR-like"/>
    <property type="match status" value="1"/>
</dbReference>
<reference evidence="1" key="1">
    <citation type="submission" date="2024-03" db="EMBL/GenBank/DDBJ databases">
        <title>Deinococcus weizhi sp. nov., isolated from human skin.</title>
        <authorList>
            <person name="Wei Z."/>
            <person name="Tian F."/>
            <person name="Yang C."/>
            <person name="Xin L.T."/>
            <person name="Wen Z.J."/>
            <person name="Lan K.C."/>
            <person name="Yu L."/>
            <person name="Zhe W."/>
            <person name="Dan F.D."/>
            <person name="Jun W."/>
            <person name="Rui Z."/>
            <person name="Yong X.J."/>
            <person name="Ting Y."/>
            <person name="Wei X."/>
            <person name="Xu Z.G."/>
            <person name="Xin Z."/>
            <person name="Dong F.G."/>
            <person name="Ni X.M."/>
            <person name="Zheng M.G."/>
            <person name="Chun Y."/>
            <person name="Qian W.X."/>
        </authorList>
    </citation>
    <scope>NUCLEOTIDE SEQUENCE</scope>
    <source>
        <strain evidence="1">VB142</strain>
    </source>
</reference>
<gene>
    <name evidence="1" type="ORF">WDJ50_14360</name>
</gene>
<proteinExistence type="predicted"/>
<protein>
    <recommendedName>
        <fullName evidence="2">Tetratricopeptide repeat protein</fullName>
    </recommendedName>
</protein>
<dbReference type="PANTHER" id="PTHR12558">
    <property type="entry name" value="CELL DIVISION CYCLE 16,23,27"/>
    <property type="match status" value="1"/>
</dbReference>
<evidence type="ECO:0008006" key="2">
    <source>
        <dbReference type="Google" id="ProtNLM"/>
    </source>
</evidence>
<dbReference type="Gene3D" id="1.25.40.10">
    <property type="entry name" value="Tetratricopeptide repeat domain"/>
    <property type="match status" value="2"/>
</dbReference>
<organism evidence="1">
    <name type="scientific">Deinococcus sp. VB142</name>
    <dbReference type="NCBI Taxonomy" id="3112952"/>
    <lineage>
        <taxon>Bacteria</taxon>
        <taxon>Thermotogati</taxon>
        <taxon>Deinococcota</taxon>
        <taxon>Deinococci</taxon>
        <taxon>Deinococcales</taxon>
        <taxon>Deinococcaceae</taxon>
        <taxon>Deinococcus</taxon>
    </lineage>
</organism>
<dbReference type="AlphaFoldDB" id="A0AAU6Q7D1"/>
<name>A0AAU6Q7D1_9DEIO</name>
<dbReference type="EMBL" id="CP149783">
    <property type="protein sequence ID" value="WYF46256.1"/>
    <property type="molecule type" value="Genomic_DNA"/>
</dbReference>
<evidence type="ECO:0000313" key="1">
    <source>
        <dbReference type="EMBL" id="WYF46256.1"/>
    </source>
</evidence>
<dbReference type="InterPro" id="IPR011990">
    <property type="entry name" value="TPR-like_helical_dom_sf"/>
</dbReference>
<dbReference type="RefSeq" id="WP_339097721.1">
    <property type="nucleotide sequence ID" value="NZ_CP149783.1"/>
</dbReference>
<dbReference type="SMART" id="SM00028">
    <property type="entry name" value="TPR"/>
    <property type="match status" value="5"/>
</dbReference>